<sequence>MAGGHGMAVLRGGFGAALVGMLTVGLTGCGAADHLAGETFQVVSVYVEPNSPDELPASAAGAARLVIGESTMTGSTGCAPLQAAVVFSDSASGKEVARDDADLVRVTNVEFRDPGDCDGGRRFVHNALEVVLTAETDLRIDRLSDTELILTKLTGEINQPAIRLMAQ</sequence>
<evidence type="ECO:0000313" key="2">
    <source>
        <dbReference type="Proteomes" id="UP000198929"/>
    </source>
</evidence>
<dbReference type="Proteomes" id="UP000198929">
    <property type="component" value="Unassembled WGS sequence"/>
</dbReference>
<dbReference type="AlphaFoldDB" id="A0A1H9W8H7"/>
<accession>A0A1H9W8H7</accession>
<protein>
    <submittedName>
        <fullName evidence="1">Uncharacterized protein</fullName>
    </submittedName>
</protein>
<evidence type="ECO:0000313" key="1">
    <source>
        <dbReference type="EMBL" id="SES30266.1"/>
    </source>
</evidence>
<dbReference type="EMBL" id="FOGQ01000018">
    <property type="protein sequence ID" value="SES30266.1"/>
    <property type="molecule type" value="Genomic_DNA"/>
</dbReference>
<reference evidence="2" key="1">
    <citation type="submission" date="2016-10" db="EMBL/GenBank/DDBJ databases">
        <authorList>
            <person name="Varghese N."/>
            <person name="Submissions S."/>
        </authorList>
    </citation>
    <scope>NUCLEOTIDE SEQUENCE [LARGE SCALE GENOMIC DNA]</scope>
    <source>
        <strain evidence="2">DSM 20524</strain>
    </source>
</reference>
<dbReference type="STRING" id="1121357.SAMN05661109_02599"/>
<gene>
    <name evidence="1" type="ORF">SAMN05661109_02599</name>
</gene>
<dbReference type="RefSeq" id="WP_092260805.1">
    <property type="nucleotide sequence ID" value="NZ_CP047199.1"/>
</dbReference>
<proteinExistence type="predicted"/>
<name>A0A1H9W8H7_9CORY</name>
<keyword evidence="2" id="KW-1185">Reference proteome</keyword>
<organism evidence="1 2">
    <name type="scientific">Corynebacterium cystitidis DSM 20524</name>
    <dbReference type="NCBI Taxonomy" id="1121357"/>
    <lineage>
        <taxon>Bacteria</taxon>
        <taxon>Bacillati</taxon>
        <taxon>Actinomycetota</taxon>
        <taxon>Actinomycetes</taxon>
        <taxon>Mycobacteriales</taxon>
        <taxon>Corynebacteriaceae</taxon>
        <taxon>Corynebacterium</taxon>
    </lineage>
</organism>